<accession>A0A101LYH5</accession>
<reference evidence="2" key="1">
    <citation type="journal article" date="2015" name="Genome Biol. Evol.">
        <title>Organellar Genomes of White Spruce (Picea glauca): Assembly and Annotation.</title>
        <authorList>
            <person name="Jackman S.D."/>
            <person name="Warren R.L."/>
            <person name="Gibb E.A."/>
            <person name="Vandervalk B.P."/>
            <person name="Mohamadi H."/>
            <person name="Chu J."/>
            <person name="Raymond A."/>
            <person name="Pleasance S."/>
            <person name="Coope R."/>
            <person name="Wildung M.R."/>
            <person name="Ritland C.E."/>
            <person name="Bousquet J."/>
            <person name="Jones S.J."/>
            <person name="Bohlmann J."/>
            <person name="Birol I."/>
        </authorList>
    </citation>
    <scope>NUCLEOTIDE SEQUENCE [LARGE SCALE GENOMIC DNA]</scope>
    <source>
        <tissue evidence="2">Flushing bud</tissue>
    </source>
</reference>
<keyword evidence="2" id="KW-0496">Mitochondrion</keyword>
<evidence type="ECO:0000256" key="1">
    <source>
        <dbReference type="SAM" id="Phobius"/>
    </source>
</evidence>
<sequence length="117" mass="13668">MNSHPLSFLQHHLSPLSVYHIPLKNLQPKQNFHLQLENQIWPFFIPLHWKLDHLGWRQLLISSFALLFNTIILLLFSLEKFVVLTGDVGLCPRYCPKYIYPFSGLWGQLDGMIIGLT</sequence>
<keyword evidence="1" id="KW-0472">Membrane</keyword>
<dbReference type="EMBL" id="LKAM01000007">
    <property type="protein sequence ID" value="KUM47679.1"/>
    <property type="molecule type" value="Genomic_DNA"/>
</dbReference>
<proteinExistence type="predicted"/>
<name>A0A101LYH5_PICGL</name>
<dbReference type="AlphaFoldDB" id="A0A101LYH5"/>
<keyword evidence="1" id="KW-0812">Transmembrane</keyword>
<protein>
    <submittedName>
        <fullName evidence="2">Uncharacterized protein</fullName>
    </submittedName>
</protein>
<feature type="transmembrane region" description="Helical" evidence="1">
    <location>
        <begin position="59"/>
        <end position="78"/>
    </location>
</feature>
<gene>
    <name evidence="2" type="ORF">ABT39_MTgene5866</name>
</gene>
<comment type="caution">
    <text evidence="2">The sequence shown here is derived from an EMBL/GenBank/DDBJ whole genome shotgun (WGS) entry which is preliminary data.</text>
</comment>
<evidence type="ECO:0000313" key="2">
    <source>
        <dbReference type="EMBL" id="KUM47679.1"/>
    </source>
</evidence>
<organism evidence="2">
    <name type="scientific">Picea glauca</name>
    <name type="common">White spruce</name>
    <name type="synonym">Pinus glauca</name>
    <dbReference type="NCBI Taxonomy" id="3330"/>
    <lineage>
        <taxon>Eukaryota</taxon>
        <taxon>Viridiplantae</taxon>
        <taxon>Streptophyta</taxon>
        <taxon>Embryophyta</taxon>
        <taxon>Tracheophyta</taxon>
        <taxon>Spermatophyta</taxon>
        <taxon>Pinopsida</taxon>
        <taxon>Pinidae</taxon>
        <taxon>Conifers I</taxon>
        <taxon>Pinales</taxon>
        <taxon>Pinaceae</taxon>
        <taxon>Picea</taxon>
    </lineage>
</organism>
<geneLocation type="mitochondrion" evidence="2"/>
<keyword evidence="1" id="KW-1133">Transmembrane helix</keyword>